<reference evidence="2 3" key="1">
    <citation type="submission" date="2014-08" db="EMBL/GenBank/DDBJ databases">
        <title>Genome sequence of Tetragenococcus muriaticus.</title>
        <authorList>
            <person name="Chuea-nongthon C."/>
            <person name="Rodtong S."/>
            <person name="Yongsawatdigul J."/>
            <person name="Steele J.L."/>
            <person name="Liu X.-y."/>
            <person name="Speers J."/>
            <person name="Glasner J.D."/>
            <person name="Neeno-Eckwall E.C."/>
        </authorList>
    </citation>
    <scope>NUCLEOTIDE SEQUENCE [LARGE SCALE GENOMIC DNA]</scope>
    <source>
        <strain evidence="2 3">PMC-11-5</strain>
    </source>
</reference>
<dbReference type="RefSeq" id="WP_028791157.1">
    <property type="nucleotide sequence ID" value="NZ_JPVU01000101.1"/>
</dbReference>
<dbReference type="EC" id="3.1.4.-" evidence="2"/>
<name>A0A091C397_9ENTE</name>
<dbReference type="SUPFAM" id="SSF51695">
    <property type="entry name" value="PLC-like phosphodiesterases"/>
    <property type="match status" value="1"/>
</dbReference>
<comment type="caution">
    <text evidence="2">The sequence shown here is derived from an EMBL/GenBank/DDBJ whole genome shotgun (WGS) entry which is preliminary data.</text>
</comment>
<dbReference type="Gene3D" id="3.20.20.190">
    <property type="entry name" value="Phosphatidylinositol (PI) phosphodiesterase"/>
    <property type="match status" value="1"/>
</dbReference>
<evidence type="ECO:0000313" key="3">
    <source>
        <dbReference type="Proteomes" id="UP000029380"/>
    </source>
</evidence>
<dbReference type="EMBL" id="JPVU01000101">
    <property type="protein sequence ID" value="KFN92311.1"/>
    <property type="molecule type" value="Genomic_DNA"/>
</dbReference>
<dbReference type="PANTHER" id="PTHR46211:SF1">
    <property type="entry name" value="GLYCEROPHOSPHODIESTER PHOSPHODIESTERASE, CYTOPLASMIC"/>
    <property type="match status" value="1"/>
</dbReference>
<proteinExistence type="predicted"/>
<gene>
    <name evidence="2" type="ORF">TMUPMC115_1019</name>
</gene>
<dbReference type="Proteomes" id="UP000029380">
    <property type="component" value="Unassembled WGS sequence"/>
</dbReference>
<dbReference type="EC" id="3.1.4.46" evidence="2"/>
<dbReference type="Pfam" id="PF03009">
    <property type="entry name" value="GDPD"/>
    <property type="match status" value="1"/>
</dbReference>
<dbReference type="AlphaFoldDB" id="A0A091C397"/>
<dbReference type="GO" id="GO:0006629">
    <property type="term" value="P:lipid metabolic process"/>
    <property type="evidence" value="ECO:0007669"/>
    <property type="project" value="InterPro"/>
</dbReference>
<accession>A0A091C397</accession>
<organism evidence="2 3">
    <name type="scientific">Tetragenococcus muriaticus PMC-11-5</name>
    <dbReference type="NCBI Taxonomy" id="1302649"/>
    <lineage>
        <taxon>Bacteria</taxon>
        <taxon>Bacillati</taxon>
        <taxon>Bacillota</taxon>
        <taxon>Bacilli</taxon>
        <taxon>Lactobacillales</taxon>
        <taxon>Enterococcaceae</taxon>
        <taxon>Tetragenococcus</taxon>
    </lineage>
</organism>
<evidence type="ECO:0000259" key="1">
    <source>
        <dbReference type="PROSITE" id="PS51704"/>
    </source>
</evidence>
<keyword evidence="2" id="KW-0378">Hydrolase</keyword>
<dbReference type="PANTHER" id="PTHR46211">
    <property type="entry name" value="GLYCEROPHOSPHORYL DIESTER PHOSPHODIESTERASE"/>
    <property type="match status" value="1"/>
</dbReference>
<protein>
    <submittedName>
        <fullName evidence="2">Glycerophosphoryl diester phosphodiesterase</fullName>
        <ecNumber evidence="2">3.1.4.-</ecNumber>
        <ecNumber evidence="2">3.1.4.46</ecNumber>
    </submittedName>
</protein>
<dbReference type="OrthoDB" id="384721at2"/>
<feature type="domain" description="GP-PDE" evidence="1">
    <location>
        <begin position="1"/>
        <end position="238"/>
    </location>
</feature>
<sequence length="245" mass="28034">MKIFAHRGASGTRPENTLPSFAEAIRAGAEGIELDVQLTKDDEIVVMHDEQVNRTTNGKGAIKDKTLKEIKALNAGSWFDDKYDSTKVPTLKEVVDLFIARNYRGIVEIELKTSVEEYPGIEEKVSNLMTSQEWPFTYWYCSMNVDTLERIHKLEPKTRIDLVMVDSEEAPTMALDRSYIKGIHPRTDWALDHDAEVPNYPIDVRPWIVNDEETLAKVMDLRVAGVFSDYPEKMLSAKKRNQQRT</sequence>
<dbReference type="PATRIC" id="fig|1302649.3.peg.1021"/>
<dbReference type="GO" id="GO:0008889">
    <property type="term" value="F:glycerophosphodiester phosphodiesterase activity"/>
    <property type="evidence" value="ECO:0007669"/>
    <property type="project" value="UniProtKB-EC"/>
</dbReference>
<evidence type="ECO:0000313" key="2">
    <source>
        <dbReference type="EMBL" id="KFN92311.1"/>
    </source>
</evidence>
<dbReference type="InterPro" id="IPR017946">
    <property type="entry name" value="PLC-like_Pdiesterase_TIM-brl"/>
</dbReference>
<dbReference type="InterPro" id="IPR030395">
    <property type="entry name" value="GP_PDE_dom"/>
</dbReference>
<dbReference type="PROSITE" id="PS51704">
    <property type="entry name" value="GP_PDE"/>
    <property type="match status" value="1"/>
</dbReference>